<dbReference type="InterPro" id="IPR036390">
    <property type="entry name" value="WH_DNA-bd_sf"/>
</dbReference>
<dbReference type="RefSeq" id="WP_239677397.1">
    <property type="nucleotide sequence ID" value="NZ_CP070499.1"/>
</dbReference>
<evidence type="ECO:0000256" key="1">
    <source>
        <dbReference type="ARBA" id="ARBA00023125"/>
    </source>
</evidence>
<feature type="compositionally biased region" description="Pro residues" evidence="2">
    <location>
        <begin position="131"/>
        <end position="152"/>
    </location>
</feature>
<dbReference type="SUPFAM" id="SSF47413">
    <property type="entry name" value="lambda repressor-like DNA-binding domains"/>
    <property type="match status" value="1"/>
</dbReference>
<dbReference type="AlphaFoldDB" id="A0A895YKN9"/>
<feature type="region of interest" description="Disordered" evidence="2">
    <location>
        <begin position="104"/>
        <end position="155"/>
    </location>
</feature>
<dbReference type="PANTHER" id="PTHR47691:SF3">
    <property type="entry name" value="HTH-TYPE TRANSCRIPTIONAL REGULATOR RV0890C-RELATED"/>
    <property type="match status" value="1"/>
</dbReference>
<dbReference type="PANTHER" id="PTHR47691">
    <property type="entry name" value="REGULATOR-RELATED"/>
    <property type="match status" value="1"/>
</dbReference>
<dbReference type="KEGG" id="nhy:JQS43_02285"/>
<gene>
    <name evidence="4" type="ORF">JQS43_02285</name>
</gene>
<dbReference type="EMBL" id="CP070499">
    <property type="protein sequence ID" value="QSB15216.1"/>
    <property type="molecule type" value="Genomic_DNA"/>
</dbReference>
<dbReference type="Proteomes" id="UP000662857">
    <property type="component" value="Chromosome"/>
</dbReference>
<dbReference type="GO" id="GO:0043531">
    <property type="term" value="F:ADP binding"/>
    <property type="evidence" value="ECO:0007669"/>
    <property type="project" value="InterPro"/>
</dbReference>
<evidence type="ECO:0000256" key="2">
    <source>
        <dbReference type="SAM" id="MobiDB-lite"/>
    </source>
</evidence>
<dbReference type="Pfam" id="PF13191">
    <property type="entry name" value="AAA_16"/>
    <property type="match status" value="1"/>
</dbReference>
<organism evidence="4 5">
    <name type="scientific">Natronosporangium hydrolyticum</name>
    <dbReference type="NCBI Taxonomy" id="2811111"/>
    <lineage>
        <taxon>Bacteria</taxon>
        <taxon>Bacillati</taxon>
        <taxon>Actinomycetota</taxon>
        <taxon>Actinomycetes</taxon>
        <taxon>Micromonosporales</taxon>
        <taxon>Micromonosporaceae</taxon>
        <taxon>Natronosporangium</taxon>
    </lineage>
</organism>
<evidence type="ECO:0000313" key="4">
    <source>
        <dbReference type="EMBL" id="QSB15216.1"/>
    </source>
</evidence>
<dbReference type="InterPro" id="IPR041664">
    <property type="entry name" value="AAA_16"/>
</dbReference>
<dbReference type="PROSITE" id="PS50943">
    <property type="entry name" value="HTH_CROC1"/>
    <property type="match status" value="1"/>
</dbReference>
<dbReference type="SUPFAM" id="SSF52540">
    <property type="entry name" value="P-loop containing nucleoside triphosphate hydrolases"/>
    <property type="match status" value="1"/>
</dbReference>
<reference evidence="4" key="1">
    <citation type="submission" date="2021-02" db="EMBL/GenBank/DDBJ databases">
        <title>Natrosporangium hydrolyticum gen. nov., sp. nov, a haloalkaliphilic actinobacterium from a soda solonchak soil.</title>
        <authorList>
            <person name="Sorokin D.Y."/>
            <person name="Khijniak T.V."/>
            <person name="Zakharycheva A.P."/>
            <person name="Boueva O.V."/>
            <person name="Ariskina E.V."/>
            <person name="Hahnke R.L."/>
            <person name="Bunk B."/>
            <person name="Sproer C."/>
            <person name="Schumann P."/>
            <person name="Evtushenko L.I."/>
            <person name="Kublanov I.V."/>
        </authorList>
    </citation>
    <scope>NUCLEOTIDE SEQUENCE</scope>
    <source>
        <strain evidence="4">DSM 106523</strain>
    </source>
</reference>
<dbReference type="Gene3D" id="1.10.10.10">
    <property type="entry name" value="Winged helix-like DNA-binding domain superfamily/Winged helix DNA-binding domain"/>
    <property type="match status" value="1"/>
</dbReference>
<protein>
    <submittedName>
        <fullName evidence="4">AAA family ATPase</fullName>
    </submittedName>
</protein>
<sequence length="480" mass="50469">MTGSSTTGSAHRPHSAGLHPIAATVRTLPDLARLLRALRRREARRRGGAELTYRELGERAGWSHTVVADYLTGKTLPPTDRFDALVQLLGAGPAEQGMLATARDRVHDHRRGRHRPVPPPSPGSPGSLGSPPSPGLPARPDPPRAPQLPPGPAKLLGRERELTEIARHARVNRRGGARVLVALTGPPGVGKSALAQHAAHRLTSRYPDGQLYADLADRHGAPIPVGTILAQLLSGLAGAPEPENADVDSLAARYRTLLHRRRMLVLLDNATEPGQVRPLLPGGDCLVLVTSRCRLNGLVAHDGARRLSVEPLAAEPARDLLGGIIGAGRVAAEPVAAAELTHRCGGLPVALHAAGARLADQPDLPIVDYLAALVDAEDPLSLLDGPDPDRPGPLRRALASACHGLPAHAALVLREVSLARTDLAQSTAAPVTGLDPATTRSALSTLVARSLLQRTPDGRYQINPIIRAYAAAPARQSALD</sequence>
<dbReference type="SUPFAM" id="SSF46785">
    <property type="entry name" value="Winged helix' DNA-binding domain"/>
    <property type="match status" value="1"/>
</dbReference>
<dbReference type="SMART" id="SM00382">
    <property type="entry name" value="AAA"/>
    <property type="match status" value="1"/>
</dbReference>
<dbReference type="Gene3D" id="1.10.260.40">
    <property type="entry name" value="lambda repressor-like DNA-binding domains"/>
    <property type="match status" value="1"/>
</dbReference>
<dbReference type="PRINTS" id="PR00364">
    <property type="entry name" value="DISEASERSIST"/>
</dbReference>
<dbReference type="InterPro" id="IPR003593">
    <property type="entry name" value="AAA+_ATPase"/>
</dbReference>
<dbReference type="CDD" id="cd00093">
    <property type="entry name" value="HTH_XRE"/>
    <property type="match status" value="1"/>
</dbReference>
<dbReference type="SMART" id="SM00530">
    <property type="entry name" value="HTH_XRE"/>
    <property type="match status" value="1"/>
</dbReference>
<dbReference type="InterPro" id="IPR001387">
    <property type="entry name" value="Cro/C1-type_HTH"/>
</dbReference>
<dbReference type="InterPro" id="IPR010982">
    <property type="entry name" value="Lambda_DNA-bd_dom_sf"/>
</dbReference>
<keyword evidence="1" id="KW-0238">DNA-binding</keyword>
<feature type="domain" description="HTH cro/C1-type" evidence="3">
    <location>
        <begin position="51"/>
        <end position="96"/>
    </location>
</feature>
<dbReference type="GO" id="GO:0003677">
    <property type="term" value="F:DNA binding"/>
    <property type="evidence" value="ECO:0007669"/>
    <property type="project" value="UniProtKB-KW"/>
</dbReference>
<evidence type="ECO:0000313" key="5">
    <source>
        <dbReference type="Proteomes" id="UP000662857"/>
    </source>
</evidence>
<dbReference type="Pfam" id="PF13560">
    <property type="entry name" value="HTH_31"/>
    <property type="match status" value="1"/>
</dbReference>
<evidence type="ECO:0000259" key="3">
    <source>
        <dbReference type="PROSITE" id="PS50943"/>
    </source>
</evidence>
<dbReference type="InterPro" id="IPR027417">
    <property type="entry name" value="P-loop_NTPase"/>
</dbReference>
<name>A0A895YKN9_9ACTN</name>
<dbReference type="InterPro" id="IPR036388">
    <property type="entry name" value="WH-like_DNA-bd_sf"/>
</dbReference>
<keyword evidence="5" id="KW-1185">Reference proteome</keyword>
<proteinExistence type="predicted"/>
<accession>A0A895YKN9</accession>
<dbReference type="Gene3D" id="3.40.50.300">
    <property type="entry name" value="P-loop containing nucleotide triphosphate hydrolases"/>
    <property type="match status" value="1"/>
</dbReference>